<dbReference type="Ensembl" id="ENSEBUT00000018865.1">
    <property type="protein sequence ID" value="ENSEBUP00000018290.1"/>
    <property type="gene ID" value="ENSEBUG00000011416.1"/>
</dbReference>
<evidence type="ECO:0000256" key="1">
    <source>
        <dbReference type="ARBA" id="ARBA00004391"/>
    </source>
</evidence>
<evidence type="ECO:0000256" key="8">
    <source>
        <dbReference type="SAM" id="MobiDB-lite"/>
    </source>
</evidence>
<keyword evidence="10" id="KW-1185">Reference proteome</keyword>
<reference evidence="9" key="1">
    <citation type="submission" date="2025-08" db="UniProtKB">
        <authorList>
            <consortium name="Ensembl"/>
        </authorList>
    </citation>
    <scope>IDENTIFICATION</scope>
</reference>
<name>A0A8C4QNQ8_EPTBU</name>
<evidence type="ECO:0000256" key="2">
    <source>
        <dbReference type="ARBA" id="ARBA00009908"/>
    </source>
</evidence>
<accession>A0A8C4QNQ8</accession>
<keyword evidence="6" id="KW-1133">Transmembrane helix</keyword>
<dbReference type="PANTHER" id="PTHR16514:SF3">
    <property type="entry name" value="LOW-DENSITY LIPOPROTEIN RECEPTOR CLASS A DOMAIN-CONTAINING PROTEIN 4-LIKE ISOFORM X1"/>
    <property type="match status" value="1"/>
</dbReference>
<dbReference type="InterPro" id="IPR043445">
    <property type="entry name" value="TMEPAI/LRAD4"/>
</dbReference>
<evidence type="ECO:0000256" key="5">
    <source>
        <dbReference type="ARBA" id="ARBA00022753"/>
    </source>
</evidence>
<dbReference type="Proteomes" id="UP000694388">
    <property type="component" value="Unplaced"/>
</dbReference>
<feature type="region of interest" description="Disordered" evidence="8">
    <location>
        <begin position="88"/>
        <end position="168"/>
    </location>
</feature>
<comment type="similarity">
    <text evidence="2">Belongs to the PMEPA1 family.</text>
</comment>
<sequence length="168" mass="17795">MVFVLAAGHISTCSTSDSLPQSLSSHRGAYRPAGCLRSKYPYSLAEVDLPPTISLSDGEEPPPYKGPCTLKLRAPEQQRELSREAIRAPPNRTVFDGACSPPLKARPLPPSTHAGASAATKHASGCGPPPPYSETISGFPPSVNQKQTTGPPNMSQANVQKYCQKTPT</sequence>
<dbReference type="GO" id="GO:0031901">
    <property type="term" value="C:early endosome membrane"/>
    <property type="evidence" value="ECO:0007669"/>
    <property type="project" value="UniProtKB-SubCell"/>
</dbReference>
<dbReference type="GeneTree" id="ENSGT00390000000724"/>
<dbReference type="PANTHER" id="PTHR16514">
    <property type="entry name" value="LOW DENSITY LIPOPROTEIN RECEPTOR CLASS A DOMAIN-CONTAINING 4A"/>
    <property type="match status" value="1"/>
</dbReference>
<keyword evidence="7" id="KW-0472">Membrane</keyword>
<evidence type="ECO:0000256" key="7">
    <source>
        <dbReference type="ARBA" id="ARBA00023136"/>
    </source>
</evidence>
<evidence type="ECO:0000313" key="10">
    <source>
        <dbReference type="Proteomes" id="UP000694388"/>
    </source>
</evidence>
<evidence type="ECO:0000256" key="3">
    <source>
        <dbReference type="ARBA" id="ARBA00022692"/>
    </source>
</evidence>
<evidence type="ECO:0000313" key="9">
    <source>
        <dbReference type="Ensembl" id="ENSEBUP00000018290.1"/>
    </source>
</evidence>
<evidence type="ECO:0000256" key="6">
    <source>
        <dbReference type="ARBA" id="ARBA00022989"/>
    </source>
</evidence>
<evidence type="ECO:0000256" key="4">
    <source>
        <dbReference type="ARBA" id="ARBA00022700"/>
    </source>
</evidence>
<feature type="compositionally biased region" description="Polar residues" evidence="8">
    <location>
        <begin position="142"/>
        <end position="168"/>
    </location>
</feature>
<keyword evidence="5" id="KW-0967">Endosome</keyword>
<organism evidence="9 10">
    <name type="scientific">Eptatretus burgeri</name>
    <name type="common">Inshore hagfish</name>
    <dbReference type="NCBI Taxonomy" id="7764"/>
    <lineage>
        <taxon>Eukaryota</taxon>
        <taxon>Metazoa</taxon>
        <taxon>Chordata</taxon>
        <taxon>Craniata</taxon>
        <taxon>Vertebrata</taxon>
        <taxon>Cyclostomata</taxon>
        <taxon>Myxini</taxon>
        <taxon>Myxiniformes</taxon>
        <taxon>Myxinidae</taxon>
        <taxon>Eptatretinae</taxon>
        <taxon>Eptatretus</taxon>
    </lineage>
</organism>
<keyword evidence="4" id="KW-0734">Signal transduction inhibitor</keyword>
<dbReference type="AlphaFoldDB" id="A0A8C4QNQ8"/>
<protein>
    <submittedName>
        <fullName evidence="9">Uncharacterized protein</fullName>
    </submittedName>
</protein>
<dbReference type="GO" id="GO:0030512">
    <property type="term" value="P:negative regulation of transforming growth factor beta receptor signaling pathway"/>
    <property type="evidence" value="ECO:0007669"/>
    <property type="project" value="InterPro"/>
</dbReference>
<comment type="subcellular location">
    <subcellularLocation>
        <location evidence="1">Early endosome membrane</location>
        <topology evidence="1">Single-pass membrane protein</topology>
    </subcellularLocation>
</comment>
<keyword evidence="3" id="KW-0812">Transmembrane</keyword>
<reference evidence="9" key="2">
    <citation type="submission" date="2025-09" db="UniProtKB">
        <authorList>
            <consortium name="Ensembl"/>
        </authorList>
    </citation>
    <scope>IDENTIFICATION</scope>
</reference>
<dbReference type="GO" id="GO:0070412">
    <property type="term" value="F:R-SMAD binding"/>
    <property type="evidence" value="ECO:0007669"/>
    <property type="project" value="InterPro"/>
</dbReference>
<proteinExistence type="inferred from homology"/>
<dbReference type="GO" id="GO:0000139">
    <property type="term" value="C:Golgi membrane"/>
    <property type="evidence" value="ECO:0007669"/>
    <property type="project" value="TreeGrafter"/>
</dbReference>